<dbReference type="PANTHER" id="PTHR47987:SF13">
    <property type="entry name" value="RECEPTOR-LIKE CYTOSOLIC SERINE_THREONINE-PROTEIN KINASE RBK2"/>
    <property type="match status" value="1"/>
</dbReference>
<keyword evidence="4" id="KW-0723">Serine/threonine-protein kinase</keyword>
<evidence type="ECO:0000256" key="1">
    <source>
        <dbReference type="ARBA" id="ARBA00004496"/>
    </source>
</evidence>
<dbReference type="Gene3D" id="1.10.510.10">
    <property type="entry name" value="Transferase(Phosphotransferase) domain 1"/>
    <property type="match status" value="1"/>
</dbReference>
<evidence type="ECO:0000256" key="2">
    <source>
        <dbReference type="ARBA" id="ARBA00012513"/>
    </source>
</evidence>
<comment type="caution">
    <text evidence="16">The sequence shown here is derived from an EMBL/GenBank/DDBJ whole genome shotgun (WGS) entry which is preliminary data.</text>
</comment>
<sequence length="563" mass="62989">MEDAGEPTSSSSSRSNGQRRENRWRKMRGGFSDSIFGHEFGSIDDQQHICEPYEKGDFNNCSYCSGLESPSSNTSTSNSECQSCKKNPNRWRGFVKNLKKGPNMRFYTFPLKGVPKLTRRKSRRITDDFIPGTSIDLETELCYFRPSWKNFTLEELKDATDNFSHDNLIGEGGYSEVYKGKLPDGNLVAIKRLTRGSTDEMTADFLSELGIIVHINHPNIAKLIGYGVEGGMHIILHLSPHGSLASLLYNSGEKLDWGIRYKIAVGTADGLMYLHEDCQRRIIHKDIKAANILLSEDFEPQISDFGLAKWLPEQWTHHVVSEIEGTFGYLPPEYFMHGIVDEKTDVYAYGVLLLELITGRKALDSSQQSLVMWAKPLLIKNSINELLDPSFHGFYDPDEMDRMVLAASLCIHHSSIHRPNMSQVVRILKGDEEAMELARQTKRTPSLQRTYSEELYAADDYNATKYLSDLDRHMQVVLGRSNTHEGGDDAYNIGATHEGGDDAYNIGATHEGGDDAYNIGATHEGGDDAYNIGATHEGGDDAYNIGAEKVEQSTHPDPDPITE</sequence>
<dbReference type="GO" id="GO:0004674">
    <property type="term" value="F:protein serine/threonine kinase activity"/>
    <property type="evidence" value="ECO:0007669"/>
    <property type="project" value="UniProtKB-KW"/>
</dbReference>
<dbReference type="AlphaFoldDB" id="A0AAN7LI08"/>
<dbReference type="InterPro" id="IPR017441">
    <property type="entry name" value="Protein_kinase_ATP_BS"/>
</dbReference>
<comment type="subcellular location">
    <subcellularLocation>
        <location evidence="1">Cytoplasm</location>
    </subcellularLocation>
</comment>
<keyword evidence="3" id="KW-0963">Cytoplasm</keyword>
<dbReference type="GO" id="GO:0005737">
    <property type="term" value="C:cytoplasm"/>
    <property type="evidence" value="ECO:0007669"/>
    <property type="project" value="UniProtKB-SubCell"/>
</dbReference>
<comment type="catalytic activity">
    <reaction evidence="11">
        <text>L-seryl-[protein] + ATP = O-phospho-L-seryl-[protein] + ADP + H(+)</text>
        <dbReference type="Rhea" id="RHEA:17989"/>
        <dbReference type="Rhea" id="RHEA-COMP:9863"/>
        <dbReference type="Rhea" id="RHEA-COMP:11604"/>
        <dbReference type="ChEBI" id="CHEBI:15378"/>
        <dbReference type="ChEBI" id="CHEBI:29999"/>
        <dbReference type="ChEBI" id="CHEBI:30616"/>
        <dbReference type="ChEBI" id="CHEBI:83421"/>
        <dbReference type="ChEBI" id="CHEBI:456216"/>
        <dbReference type="EC" id="2.7.11.1"/>
    </reaction>
</comment>
<feature type="binding site" evidence="13">
    <location>
        <position position="191"/>
    </location>
    <ligand>
        <name>ATP</name>
        <dbReference type="ChEBI" id="CHEBI:30616"/>
    </ligand>
</feature>
<feature type="region of interest" description="Disordered" evidence="14">
    <location>
        <begin position="1"/>
        <end position="25"/>
    </location>
</feature>
<dbReference type="PANTHER" id="PTHR47987">
    <property type="entry name" value="OS08G0249100 PROTEIN"/>
    <property type="match status" value="1"/>
</dbReference>
<dbReference type="InterPro" id="IPR000719">
    <property type="entry name" value="Prot_kinase_dom"/>
</dbReference>
<dbReference type="InterPro" id="IPR011009">
    <property type="entry name" value="Kinase-like_dom_sf"/>
</dbReference>
<feature type="region of interest" description="Disordered" evidence="14">
    <location>
        <begin position="539"/>
        <end position="563"/>
    </location>
</feature>
<dbReference type="PROSITE" id="PS00108">
    <property type="entry name" value="PROTEIN_KINASE_ST"/>
    <property type="match status" value="1"/>
</dbReference>
<dbReference type="SUPFAM" id="SSF56112">
    <property type="entry name" value="Protein kinase-like (PK-like)"/>
    <property type="match status" value="1"/>
</dbReference>
<keyword evidence="7 13" id="KW-0547">Nucleotide-binding</keyword>
<keyword evidence="17" id="KW-1185">Reference proteome</keyword>
<evidence type="ECO:0000256" key="3">
    <source>
        <dbReference type="ARBA" id="ARBA00022490"/>
    </source>
</evidence>
<evidence type="ECO:0000256" key="9">
    <source>
        <dbReference type="ARBA" id="ARBA00022840"/>
    </source>
</evidence>
<evidence type="ECO:0000256" key="6">
    <source>
        <dbReference type="ARBA" id="ARBA00022679"/>
    </source>
</evidence>
<evidence type="ECO:0000256" key="14">
    <source>
        <dbReference type="SAM" id="MobiDB-lite"/>
    </source>
</evidence>
<protein>
    <recommendedName>
        <fullName evidence="2">non-specific serine/threonine protein kinase</fullName>
        <ecNumber evidence="2">2.7.11.1</ecNumber>
    </recommendedName>
</protein>
<evidence type="ECO:0000256" key="13">
    <source>
        <dbReference type="PROSITE-ProRule" id="PRU10141"/>
    </source>
</evidence>
<name>A0AAN7LI08_TRANT</name>
<keyword evidence="8" id="KW-0418">Kinase</keyword>
<dbReference type="InterPro" id="IPR001245">
    <property type="entry name" value="Ser-Thr/Tyr_kinase_cat_dom"/>
</dbReference>
<evidence type="ECO:0000256" key="11">
    <source>
        <dbReference type="ARBA" id="ARBA00048679"/>
    </source>
</evidence>
<evidence type="ECO:0000256" key="4">
    <source>
        <dbReference type="ARBA" id="ARBA00022527"/>
    </source>
</evidence>
<evidence type="ECO:0000256" key="7">
    <source>
        <dbReference type="ARBA" id="ARBA00022741"/>
    </source>
</evidence>
<dbReference type="Proteomes" id="UP001346149">
    <property type="component" value="Unassembled WGS sequence"/>
</dbReference>
<feature type="domain" description="Protein kinase" evidence="15">
    <location>
        <begin position="163"/>
        <end position="467"/>
    </location>
</feature>
<keyword evidence="5" id="KW-0597">Phosphoprotein</keyword>
<dbReference type="Pfam" id="PF07714">
    <property type="entry name" value="PK_Tyr_Ser-Thr"/>
    <property type="match status" value="1"/>
</dbReference>
<proteinExistence type="predicted"/>
<evidence type="ECO:0000256" key="8">
    <source>
        <dbReference type="ARBA" id="ARBA00022777"/>
    </source>
</evidence>
<dbReference type="GO" id="GO:0051020">
    <property type="term" value="F:GTPase binding"/>
    <property type="evidence" value="ECO:0007669"/>
    <property type="project" value="UniProtKB-ARBA"/>
</dbReference>
<evidence type="ECO:0000256" key="10">
    <source>
        <dbReference type="ARBA" id="ARBA00047899"/>
    </source>
</evidence>
<dbReference type="EC" id="2.7.11.1" evidence="2"/>
<dbReference type="FunFam" id="3.30.200.20:FF:000389">
    <property type="entry name" value="Receptor-like cytosolic serine/threonine-protein kinase RBK1"/>
    <property type="match status" value="1"/>
</dbReference>
<dbReference type="InterPro" id="IPR008271">
    <property type="entry name" value="Ser/Thr_kinase_AS"/>
</dbReference>
<dbReference type="PROSITE" id="PS00107">
    <property type="entry name" value="PROTEIN_KINASE_ATP"/>
    <property type="match status" value="1"/>
</dbReference>
<dbReference type="FunFam" id="1.10.510.10:FF:000335">
    <property type="entry name" value="receptor-like cytosolic serine/threonine-protein kinase RBK2"/>
    <property type="match status" value="1"/>
</dbReference>
<dbReference type="GO" id="GO:0005524">
    <property type="term" value="F:ATP binding"/>
    <property type="evidence" value="ECO:0007669"/>
    <property type="project" value="UniProtKB-UniRule"/>
</dbReference>
<dbReference type="Gene3D" id="3.30.200.20">
    <property type="entry name" value="Phosphorylase Kinase, domain 1"/>
    <property type="match status" value="1"/>
</dbReference>
<dbReference type="EMBL" id="JAXQNO010000015">
    <property type="protein sequence ID" value="KAK4783428.1"/>
    <property type="molecule type" value="Genomic_DNA"/>
</dbReference>
<keyword evidence="9 13" id="KW-0067">ATP-binding</keyword>
<dbReference type="PROSITE" id="PS50011">
    <property type="entry name" value="PROTEIN_KINASE_DOM"/>
    <property type="match status" value="1"/>
</dbReference>
<reference evidence="16 17" key="1">
    <citation type="journal article" date="2023" name="Hortic Res">
        <title>Pangenome of water caltrop reveals structural variations and asymmetric subgenome divergence after allopolyploidization.</title>
        <authorList>
            <person name="Zhang X."/>
            <person name="Chen Y."/>
            <person name="Wang L."/>
            <person name="Yuan Y."/>
            <person name="Fang M."/>
            <person name="Shi L."/>
            <person name="Lu R."/>
            <person name="Comes H.P."/>
            <person name="Ma Y."/>
            <person name="Chen Y."/>
            <person name="Huang G."/>
            <person name="Zhou Y."/>
            <person name="Zheng Z."/>
            <person name="Qiu Y."/>
        </authorList>
    </citation>
    <scope>NUCLEOTIDE SEQUENCE [LARGE SCALE GENOMIC DNA]</scope>
    <source>
        <strain evidence="16">F231</strain>
    </source>
</reference>
<comment type="subunit">
    <text evidence="12">Interacts with ARAC5 and ARAC10.</text>
</comment>
<dbReference type="SMART" id="SM00220">
    <property type="entry name" value="S_TKc"/>
    <property type="match status" value="1"/>
</dbReference>
<gene>
    <name evidence="16" type="ORF">SAY86_007802</name>
</gene>
<dbReference type="InterPro" id="IPR046958">
    <property type="entry name" value="RBK1/2/STUNTED"/>
</dbReference>
<organism evidence="16 17">
    <name type="scientific">Trapa natans</name>
    <name type="common">Water chestnut</name>
    <dbReference type="NCBI Taxonomy" id="22666"/>
    <lineage>
        <taxon>Eukaryota</taxon>
        <taxon>Viridiplantae</taxon>
        <taxon>Streptophyta</taxon>
        <taxon>Embryophyta</taxon>
        <taxon>Tracheophyta</taxon>
        <taxon>Spermatophyta</taxon>
        <taxon>Magnoliopsida</taxon>
        <taxon>eudicotyledons</taxon>
        <taxon>Gunneridae</taxon>
        <taxon>Pentapetalae</taxon>
        <taxon>rosids</taxon>
        <taxon>malvids</taxon>
        <taxon>Myrtales</taxon>
        <taxon>Lythraceae</taxon>
        <taxon>Trapa</taxon>
    </lineage>
</organism>
<comment type="catalytic activity">
    <reaction evidence="10">
        <text>L-threonyl-[protein] + ATP = O-phospho-L-threonyl-[protein] + ADP + H(+)</text>
        <dbReference type="Rhea" id="RHEA:46608"/>
        <dbReference type="Rhea" id="RHEA-COMP:11060"/>
        <dbReference type="Rhea" id="RHEA-COMP:11605"/>
        <dbReference type="ChEBI" id="CHEBI:15378"/>
        <dbReference type="ChEBI" id="CHEBI:30013"/>
        <dbReference type="ChEBI" id="CHEBI:30616"/>
        <dbReference type="ChEBI" id="CHEBI:61977"/>
        <dbReference type="ChEBI" id="CHEBI:456216"/>
        <dbReference type="EC" id="2.7.11.1"/>
    </reaction>
</comment>
<keyword evidence="6" id="KW-0808">Transferase</keyword>
<accession>A0AAN7LI08</accession>
<feature type="compositionally biased region" description="Basic and acidic residues" evidence="14">
    <location>
        <begin position="548"/>
        <end position="563"/>
    </location>
</feature>
<evidence type="ECO:0000313" key="17">
    <source>
        <dbReference type="Proteomes" id="UP001346149"/>
    </source>
</evidence>
<evidence type="ECO:0000313" key="16">
    <source>
        <dbReference type="EMBL" id="KAK4783428.1"/>
    </source>
</evidence>
<evidence type="ECO:0000256" key="5">
    <source>
        <dbReference type="ARBA" id="ARBA00022553"/>
    </source>
</evidence>
<evidence type="ECO:0000259" key="15">
    <source>
        <dbReference type="PROSITE" id="PS50011"/>
    </source>
</evidence>
<evidence type="ECO:0000256" key="12">
    <source>
        <dbReference type="ARBA" id="ARBA00063228"/>
    </source>
</evidence>